<dbReference type="FunFam" id="1.50.40.10:FF:000004">
    <property type="entry name" value="Calcium-binding mitochondrial carrier protein Aralar1"/>
    <property type="match status" value="1"/>
</dbReference>
<comment type="subcellular location">
    <subcellularLocation>
        <location evidence="2">Endoplasmic reticulum membrane</location>
        <topology evidence="2">Multi-pass membrane protein</topology>
    </subcellularLocation>
    <subcellularLocation>
        <location evidence="1">Mitochondrion inner membrane</location>
        <topology evidence="1">Multi-pass membrane protein</topology>
    </subcellularLocation>
</comment>
<dbReference type="OrthoDB" id="2161at2759"/>
<dbReference type="GO" id="GO:0046923">
    <property type="term" value="F:ER retention sequence binding"/>
    <property type="evidence" value="ECO:0007669"/>
    <property type="project" value="InterPro"/>
</dbReference>
<dbReference type="GO" id="GO:0016192">
    <property type="term" value="P:vesicle-mediated transport"/>
    <property type="evidence" value="ECO:0007669"/>
    <property type="project" value="UniProtKB-KW"/>
</dbReference>
<evidence type="ECO:0000256" key="8">
    <source>
        <dbReference type="ARBA" id="ARBA00022792"/>
    </source>
</evidence>
<keyword evidence="9" id="KW-0256">Endoplasmic reticulum</keyword>
<dbReference type="Pfam" id="PF00153">
    <property type="entry name" value="Mito_carr"/>
    <property type="match status" value="3"/>
</dbReference>
<dbReference type="KEGG" id="dfa:DFA_08497"/>
<dbReference type="Gene3D" id="1.50.40.10">
    <property type="entry name" value="Mitochondrial carrier domain"/>
    <property type="match status" value="1"/>
</dbReference>
<dbReference type="GO" id="GO:0015031">
    <property type="term" value="P:protein transport"/>
    <property type="evidence" value="ECO:0007669"/>
    <property type="project" value="UniProtKB-KW"/>
</dbReference>
<evidence type="ECO:0000256" key="1">
    <source>
        <dbReference type="ARBA" id="ARBA00004448"/>
    </source>
</evidence>
<dbReference type="GO" id="GO:0006621">
    <property type="term" value="P:protein retention in ER lumen"/>
    <property type="evidence" value="ECO:0007669"/>
    <property type="project" value="InterPro"/>
</dbReference>
<dbReference type="GO" id="GO:0005789">
    <property type="term" value="C:endoplasmic reticulum membrane"/>
    <property type="evidence" value="ECO:0007669"/>
    <property type="project" value="UniProtKB-SubCell"/>
</dbReference>
<evidence type="ECO:0000256" key="6">
    <source>
        <dbReference type="ARBA" id="ARBA00022692"/>
    </source>
</evidence>
<feature type="transmembrane region" description="Helical" evidence="18">
    <location>
        <begin position="523"/>
        <end position="541"/>
    </location>
</feature>
<keyword evidence="8" id="KW-0999">Mitochondrion inner membrane</keyword>
<feature type="transmembrane region" description="Helical" evidence="18">
    <location>
        <begin position="98"/>
        <end position="114"/>
    </location>
</feature>
<keyword evidence="13" id="KW-0496">Mitochondrion</keyword>
<dbReference type="Proteomes" id="UP000007797">
    <property type="component" value="Unassembled WGS sequence"/>
</dbReference>
<sequence length="556" mass="62682">MNVFRLIGDMLHLVSILLLLFKIRADKSCAGKVYSISLKSQILFGIVFASRYLDLFTSFVSLYNTCMKLFFLCSSFYTIYLITTKYKFSYDKEHDNFRILFLIIPSFLLGCIFYDGDSNSNAFMEILWTFSVFLEAVAIFPQLFLLQRTGEVEAITSNYIICLGGYRAFYFLNWIVRIFTEREFKGALVMIAGIVQTILYCDFFYYYFKRNNNQKYINHHNHLETMATKKWIFYISTIVAYTYIINHYISTPIKNNNNMSSTKKQEVVKPPFWANLVAGGVAGIIGASTIFPMDMVKTRLQNQKINADGTRAYNGIIDCFSKIIRNEGGVRSLYRGLSANLIGITPEKALKLAVNDLLRTVLQGDRPHITLVQEVMAGAGAGFCQVVATNPMEIVKIRMQIGGEGGKRATLGEVVGELGIRGLYKGTAATLLRDVPFSMVYFSMYGRIKEYFTEPNGHIALPKILLSGIMAGSAAAAVSTPMDVIKTRVQVKPKPGDPTYTGIMDCINKTWKNEGPKAFAKGLLPRIMIISPLFGITLMIYEVQKMIFAKSQQQPK</sequence>
<dbReference type="SUPFAM" id="SSF103506">
    <property type="entry name" value="Mitochondrial carrier"/>
    <property type="match status" value="1"/>
</dbReference>
<keyword evidence="7" id="KW-0677">Repeat</keyword>
<name>F4Q2N4_CACFS</name>
<dbReference type="PANTHER" id="PTHR45678">
    <property type="entry name" value="MITOCHONDRIAL 2-OXODICARBOXYLATE CARRIER 1-RELATED"/>
    <property type="match status" value="1"/>
</dbReference>
<evidence type="ECO:0000256" key="5">
    <source>
        <dbReference type="ARBA" id="ARBA00022448"/>
    </source>
</evidence>
<dbReference type="PRINTS" id="PR00660">
    <property type="entry name" value="ERLUMENR"/>
</dbReference>
<protein>
    <submittedName>
        <fullName evidence="20">Transmembrane protein</fullName>
    </submittedName>
</protein>
<keyword evidence="12 18" id="KW-1133">Transmembrane helix</keyword>
<dbReference type="GO" id="GO:0022857">
    <property type="term" value="F:transmembrane transporter activity"/>
    <property type="evidence" value="ECO:0007669"/>
    <property type="project" value="TreeGrafter"/>
</dbReference>
<feature type="transmembrane region" description="Helical" evidence="18">
    <location>
        <begin position="188"/>
        <end position="208"/>
    </location>
</feature>
<evidence type="ECO:0000256" key="7">
    <source>
        <dbReference type="ARBA" id="ARBA00022737"/>
    </source>
</evidence>
<feature type="transmembrane region" description="Helical" evidence="18">
    <location>
        <begin position="69"/>
        <end position="86"/>
    </location>
</feature>
<evidence type="ECO:0000256" key="15">
    <source>
        <dbReference type="ARBA" id="ARBA00023170"/>
    </source>
</evidence>
<evidence type="ECO:0000256" key="13">
    <source>
        <dbReference type="ARBA" id="ARBA00023128"/>
    </source>
</evidence>
<evidence type="ECO:0000313" key="21">
    <source>
        <dbReference type="Proteomes" id="UP000007797"/>
    </source>
</evidence>
<feature type="transmembrane region" description="Helical" evidence="18">
    <location>
        <begin position="41"/>
        <end position="62"/>
    </location>
</feature>
<dbReference type="GO" id="GO:0005743">
    <property type="term" value="C:mitochondrial inner membrane"/>
    <property type="evidence" value="ECO:0007669"/>
    <property type="project" value="UniProtKB-SubCell"/>
</dbReference>
<feature type="repeat" description="Solcar" evidence="16">
    <location>
        <begin position="462"/>
        <end position="547"/>
    </location>
</feature>
<dbReference type="GeneID" id="14869524"/>
<feature type="repeat" description="Solcar" evidence="16">
    <location>
        <begin position="369"/>
        <end position="451"/>
    </location>
</feature>
<gene>
    <name evidence="20" type="primary">mcfX</name>
    <name evidence="20" type="ORF">DFA_08497</name>
</gene>
<dbReference type="PROSITE" id="PS50920">
    <property type="entry name" value="SOLCAR"/>
    <property type="match status" value="3"/>
</dbReference>
<feature type="transmembrane region" description="Helical" evidence="18">
    <location>
        <begin position="126"/>
        <end position="145"/>
    </location>
</feature>
<keyword evidence="11" id="KW-0653">Protein transport</keyword>
<keyword evidence="5 17" id="KW-0813">Transport</keyword>
<feature type="repeat" description="Solcar" evidence="16">
    <location>
        <begin position="270"/>
        <end position="361"/>
    </location>
</feature>
<keyword evidence="15" id="KW-0675">Receptor</keyword>
<dbReference type="RefSeq" id="XP_004355985.1">
    <property type="nucleotide sequence ID" value="XM_004355932.1"/>
</dbReference>
<feature type="transmembrane region" description="Helical" evidence="18">
    <location>
        <begin position="157"/>
        <end position="176"/>
    </location>
</feature>
<evidence type="ECO:0000256" key="17">
    <source>
        <dbReference type="RuleBase" id="RU000488"/>
    </source>
</evidence>
<feature type="chain" id="PRO_5003320536" evidence="19">
    <location>
        <begin position="26"/>
        <end position="556"/>
    </location>
</feature>
<evidence type="ECO:0000256" key="10">
    <source>
        <dbReference type="ARBA" id="ARBA00022892"/>
    </source>
</evidence>
<evidence type="ECO:0000256" key="4">
    <source>
        <dbReference type="ARBA" id="ARBA00010120"/>
    </source>
</evidence>
<evidence type="ECO:0000256" key="18">
    <source>
        <dbReference type="SAM" id="Phobius"/>
    </source>
</evidence>
<evidence type="ECO:0000256" key="14">
    <source>
        <dbReference type="ARBA" id="ARBA00023136"/>
    </source>
</evidence>
<evidence type="ECO:0000256" key="11">
    <source>
        <dbReference type="ARBA" id="ARBA00022927"/>
    </source>
</evidence>
<feature type="signal peptide" evidence="19">
    <location>
        <begin position="1"/>
        <end position="25"/>
    </location>
</feature>
<proteinExistence type="inferred from homology"/>
<evidence type="ECO:0000256" key="3">
    <source>
        <dbReference type="ARBA" id="ARBA00006375"/>
    </source>
</evidence>
<accession>F4Q2N4</accession>
<reference evidence="21" key="1">
    <citation type="journal article" date="2011" name="Genome Res.">
        <title>Phylogeny-wide analysis of social amoeba genomes highlights ancient origins for complex intercellular communication.</title>
        <authorList>
            <person name="Heidel A.J."/>
            <person name="Lawal H.M."/>
            <person name="Felder M."/>
            <person name="Schilde C."/>
            <person name="Helps N.R."/>
            <person name="Tunggal B."/>
            <person name="Rivero F."/>
            <person name="John U."/>
            <person name="Schleicher M."/>
            <person name="Eichinger L."/>
            <person name="Platzer M."/>
            <person name="Noegel A.A."/>
            <person name="Schaap P."/>
            <person name="Gloeckner G."/>
        </authorList>
    </citation>
    <scope>NUCLEOTIDE SEQUENCE [LARGE SCALE GENOMIC DNA]</scope>
    <source>
        <strain evidence="21">SH3</strain>
    </source>
</reference>
<evidence type="ECO:0000256" key="12">
    <source>
        <dbReference type="ARBA" id="ARBA00022989"/>
    </source>
</evidence>
<evidence type="ECO:0000256" key="19">
    <source>
        <dbReference type="SAM" id="SignalP"/>
    </source>
</evidence>
<keyword evidence="19" id="KW-0732">Signal</keyword>
<evidence type="ECO:0000313" key="20">
    <source>
        <dbReference type="EMBL" id="EGG17501.1"/>
    </source>
</evidence>
<dbReference type="InterPro" id="IPR018108">
    <property type="entry name" value="MCP_transmembrane"/>
</dbReference>
<dbReference type="InterPro" id="IPR000133">
    <property type="entry name" value="ER_ret_rcpt"/>
</dbReference>
<keyword evidence="21" id="KW-1185">Reference proteome</keyword>
<comment type="similarity">
    <text evidence="4">Belongs to the ERD2 family.</text>
</comment>
<evidence type="ECO:0000256" key="16">
    <source>
        <dbReference type="PROSITE-ProRule" id="PRU00282"/>
    </source>
</evidence>
<organism evidence="20 21">
    <name type="scientific">Cavenderia fasciculata</name>
    <name type="common">Slime mold</name>
    <name type="synonym">Dictyostelium fasciculatum</name>
    <dbReference type="NCBI Taxonomy" id="261658"/>
    <lineage>
        <taxon>Eukaryota</taxon>
        <taxon>Amoebozoa</taxon>
        <taxon>Evosea</taxon>
        <taxon>Eumycetozoa</taxon>
        <taxon>Dictyostelia</taxon>
        <taxon>Acytosteliales</taxon>
        <taxon>Cavenderiaceae</taxon>
        <taxon>Cavenderia</taxon>
    </lineage>
</organism>
<feature type="transmembrane region" description="Helical" evidence="18">
    <location>
        <begin position="272"/>
        <end position="293"/>
    </location>
</feature>
<dbReference type="EMBL" id="GL883021">
    <property type="protein sequence ID" value="EGG17501.1"/>
    <property type="molecule type" value="Genomic_DNA"/>
</dbReference>
<keyword evidence="14 16" id="KW-0472">Membrane</keyword>
<comment type="similarity">
    <text evidence="3 17">Belongs to the mitochondrial carrier (TC 2.A.29) family.</text>
</comment>
<evidence type="ECO:0000256" key="9">
    <source>
        <dbReference type="ARBA" id="ARBA00022824"/>
    </source>
</evidence>
<keyword evidence="6 16" id="KW-0812">Transmembrane</keyword>
<dbReference type="InterPro" id="IPR023395">
    <property type="entry name" value="MCP_dom_sf"/>
</dbReference>
<dbReference type="Pfam" id="PF00810">
    <property type="entry name" value="ER_lumen_recept"/>
    <property type="match status" value="1"/>
</dbReference>
<dbReference type="AlphaFoldDB" id="F4Q2N4"/>
<keyword evidence="10" id="KW-0931">ER-Golgi transport</keyword>
<dbReference type="PANTHER" id="PTHR45678:SF15">
    <property type="entry name" value="MITOCHONDRIAL SUBSTRATE CARRIER FAMILY PROTEIN X"/>
    <property type="match status" value="1"/>
</dbReference>
<dbReference type="InterPro" id="IPR051028">
    <property type="entry name" value="Mito_Solute_Carrier"/>
</dbReference>
<feature type="transmembrane region" description="Helical" evidence="18">
    <location>
        <begin position="231"/>
        <end position="251"/>
    </location>
</feature>
<evidence type="ECO:0000256" key="2">
    <source>
        <dbReference type="ARBA" id="ARBA00004477"/>
    </source>
</evidence>